<dbReference type="AlphaFoldDB" id="A0A8T0K3C7"/>
<name>A0A8T0K3C7_PHAAN</name>
<gene>
    <name evidence="1" type="ORF">HKW66_Vig0126150</name>
</gene>
<sequence length="84" mass="9034">MEREKKVEPDVGDLMLEPVVIALHLEVEDLRIAGGSRGNKARVEELENTVADVGELGLDLGSVVADDGDVILVVTALPSTRSRR</sequence>
<proteinExistence type="predicted"/>
<accession>A0A8T0K3C7</accession>
<dbReference type="Proteomes" id="UP000743370">
    <property type="component" value="Unassembled WGS sequence"/>
</dbReference>
<dbReference type="EMBL" id="JABFOF010000007">
    <property type="protein sequence ID" value="KAG2391624.1"/>
    <property type="molecule type" value="Genomic_DNA"/>
</dbReference>
<comment type="caution">
    <text evidence="1">The sequence shown here is derived from an EMBL/GenBank/DDBJ whole genome shotgun (WGS) entry which is preliminary data.</text>
</comment>
<evidence type="ECO:0000313" key="2">
    <source>
        <dbReference type="Proteomes" id="UP000743370"/>
    </source>
</evidence>
<organism evidence="1 2">
    <name type="scientific">Phaseolus angularis</name>
    <name type="common">Azuki bean</name>
    <name type="synonym">Vigna angularis</name>
    <dbReference type="NCBI Taxonomy" id="3914"/>
    <lineage>
        <taxon>Eukaryota</taxon>
        <taxon>Viridiplantae</taxon>
        <taxon>Streptophyta</taxon>
        <taxon>Embryophyta</taxon>
        <taxon>Tracheophyta</taxon>
        <taxon>Spermatophyta</taxon>
        <taxon>Magnoliopsida</taxon>
        <taxon>eudicotyledons</taxon>
        <taxon>Gunneridae</taxon>
        <taxon>Pentapetalae</taxon>
        <taxon>rosids</taxon>
        <taxon>fabids</taxon>
        <taxon>Fabales</taxon>
        <taxon>Fabaceae</taxon>
        <taxon>Papilionoideae</taxon>
        <taxon>50 kb inversion clade</taxon>
        <taxon>NPAAA clade</taxon>
        <taxon>indigoferoid/millettioid clade</taxon>
        <taxon>Phaseoleae</taxon>
        <taxon>Vigna</taxon>
    </lineage>
</organism>
<reference evidence="1 2" key="1">
    <citation type="submission" date="2020-05" db="EMBL/GenBank/DDBJ databases">
        <title>Vigna angularis (adzuki bean) Var. LongXiaoDou No. 4 denovo assembly.</title>
        <authorList>
            <person name="Xiang H."/>
        </authorList>
    </citation>
    <scope>NUCLEOTIDE SEQUENCE [LARGE SCALE GENOMIC DNA]</scope>
    <source>
        <tissue evidence="1">Leaf</tissue>
    </source>
</reference>
<evidence type="ECO:0000313" key="1">
    <source>
        <dbReference type="EMBL" id="KAG2391624.1"/>
    </source>
</evidence>
<protein>
    <submittedName>
        <fullName evidence="1">Uncharacterized protein</fullName>
    </submittedName>
</protein>